<dbReference type="GO" id="GO:0008299">
    <property type="term" value="P:isoprenoid biosynthetic process"/>
    <property type="evidence" value="ECO:0007669"/>
    <property type="project" value="TreeGrafter"/>
</dbReference>
<dbReference type="Gene3D" id="3.90.770.10">
    <property type="entry name" value="3-hydroxy-3-methylglutaryl-coenzyme A Reductase, Chain A, domain 2"/>
    <property type="match status" value="1"/>
</dbReference>
<dbReference type="InterPro" id="IPR009029">
    <property type="entry name" value="HMG_CoA_Rdtase_sub-bd_dom_sf"/>
</dbReference>
<evidence type="ECO:0000313" key="2">
    <source>
        <dbReference type="Proteomes" id="UP000191612"/>
    </source>
</evidence>
<dbReference type="PANTHER" id="PTHR10572">
    <property type="entry name" value="3-HYDROXY-3-METHYLGLUTARYL-COENZYME A REDUCTASE"/>
    <property type="match status" value="1"/>
</dbReference>
<dbReference type="GO" id="GO:0015936">
    <property type="term" value="P:coenzyme A metabolic process"/>
    <property type="evidence" value="ECO:0007669"/>
    <property type="project" value="InterPro"/>
</dbReference>
<dbReference type="GO" id="GO:0004420">
    <property type="term" value="F:hydroxymethylglutaryl-CoA reductase (NADPH) activity"/>
    <property type="evidence" value="ECO:0007669"/>
    <property type="project" value="InterPro"/>
</dbReference>
<keyword evidence="2" id="KW-1185">Reference proteome</keyword>
<accession>A0A1V6QYS7</accession>
<dbReference type="SUPFAM" id="SSF56542">
    <property type="entry name" value="Substrate-binding domain of HMG-CoA reductase"/>
    <property type="match status" value="1"/>
</dbReference>
<dbReference type="GO" id="GO:0005778">
    <property type="term" value="C:peroxisomal membrane"/>
    <property type="evidence" value="ECO:0007669"/>
    <property type="project" value="TreeGrafter"/>
</dbReference>
<dbReference type="PANTHER" id="PTHR10572:SF24">
    <property type="entry name" value="3-HYDROXY-3-METHYLGLUTARYL-COENZYME A REDUCTASE"/>
    <property type="match status" value="1"/>
</dbReference>
<evidence type="ECO:0008006" key="3">
    <source>
        <dbReference type="Google" id="ProtNLM"/>
    </source>
</evidence>
<dbReference type="InterPro" id="IPR002202">
    <property type="entry name" value="HMG_CoA_Rdtase"/>
</dbReference>
<name>A0A1V6QYS7_9EURO</name>
<dbReference type="Proteomes" id="UP000191612">
    <property type="component" value="Unassembled WGS sequence"/>
</dbReference>
<dbReference type="PROSITE" id="PS50065">
    <property type="entry name" value="HMG_COA_REDUCTASE_4"/>
    <property type="match status" value="1"/>
</dbReference>
<dbReference type="GO" id="GO:0005789">
    <property type="term" value="C:endoplasmic reticulum membrane"/>
    <property type="evidence" value="ECO:0007669"/>
    <property type="project" value="TreeGrafter"/>
</dbReference>
<reference evidence="2" key="1">
    <citation type="journal article" date="2017" name="Nat. Microbiol.">
        <title>Global analysis of biosynthetic gene clusters reveals vast potential of secondary metabolite production in Penicillium species.</title>
        <authorList>
            <person name="Nielsen J.C."/>
            <person name="Grijseels S."/>
            <person name="Prigent S."/>
            <person name="Ji B."/>
            <person name="Dainat J."/>
            <person name="Nielsen K.F."/>
            <person name="Frisvad J.C."/>
            <person name="Workman M."/>
            <person name="Nielsen J."/>
        </authorList>
    </citation>
    <scope>NUCLEOTIDE SEQUENCE [LARGE SCALE GENOMIC DNA]</scope>
    <source>
        <strain evidence="2">IBT 29525</strain>
    </source>
</reference>
<comment type="caution">
    <text evidence="1">The sequence shown here is derived from an EMBL/GenBank/DDBJ whole genome shotgun (WGS) entry which is preliminary data.</text>
</comment>
<gene>
    <name evidence="1" type="ORF">PENSOL_c026G03000</name>
</gene>
<evidence type="ECO:0000313" key="1">
    <source>
        <dbReference type="EMBL" id="OQD94343.1"/>
    </source>
</evidence>
<dbReference type="STRING" id="60172.A0A1V6QYS7"/>
<dbReference type="InterPro" id="IPR023074">
    <property type="entry name" value="HMG_CoA_Rdtase_cat_sf"/>
</dbReference>
<dbReference type="GO" id="GO:0006696">
    <property type="term" value="P:ergosterol biosynthetic process"/>
    <property type="evidence" value="ECO:0007669"/>
    <property type="project" value="TreeGrafter"/>
</dbReference>
<dbReference type="EMBL" id="MDYO01000026">
    <property type="protein sequence ID" value="OQD94343.1"/>
    <property type="molecule type" value="Genomic_DNA"/>
</dbReference>
<dbReference type="Pfam" id="PF00368">
    <property type="entry name" value="HMG-CoA_red"/>
    <property type="match status" value="1"/>
</dbReference>
<proteinExistence type="predicted"/>
<organism evidence="1 2">
    <name type="scientific">Penicillium solitum</name>
    <dbReference type="NCBI Taxonomy" id="60172"/>
    <lineage>
        <taxon>Eukaryota</taxon>
        <taxon>Fungi</taxon>
        <taxon>Dikarya</taxon>
        <taxon>Ascomycota</taxon>
        <taxon>Pezizomycotina</taxon>
        <taxon>Eurotiomycetes</taxon>
        <taxon>Eurotiomycetidae</taxon>
        <taxon>Eurotiales</taxon>
        <taxon>Aspergillaceae</taxon>
        <taxon>Penicillium</taxon>
    </lineage>
</organism>
<sequence>MVGGLLTSLEDTVLSKWMRGKGIVAEAIVPANVTRDVLKSDVNSMVQLNVSKNLIGSAMAGSIGGFNAQAANLAAAVFIATGQNPAQVVESANCMTLTSTCTHRRRCCSGRRAVSLCSSGSWSSHKSAHGAQSVCADICNPLSERITIWRNSDCAWS</sequence>
<dbReference type="AlphaFoldDB" id="A0A1V6QYS7"/>
<protein>
    <recommendedName>
        <fullName evidence="3">Hydroxymethylglutaryl-CoA reductase (NADPH)</fullName>
    </recommendedName>
</protein>